<name>A0ABT7TR86_9MICO</name>
<keyword evidence="3" id="KW-1185">Reference proteome</keyword>
<accession>A0ABT7TR86</accession>
<dbReference type="RefSeq" id="WP_289473846.1">
    <property type="nucleotide sequence ID" value="NZ_JAUCMN010000006.1"/>
</dbReference>
<evidence type="ECO:0000256" key="1">
    <source>
        <dbReference type="SAM" id="MobiDB-lite"/>
    </source>
</evidence>
<gene>
    <name evidence="2" type="ORF">QUG93_10510</name>
</gene>
<dbReference type="InterPro" id="IPR006540">
    <property type="entry name" value="Lactococcin_972"/>
</dbReference>
<evidence type="ECO:0000313" key="2">
    <source>
        <dbReference type="EMBL" id="MDM7892118.1"/>
    </source>
</evidence>
<feature type="region of interest" description="Disordered" evidence="1">
    <location>
        <begin position="36"/>
        <end position="71"/>
    </location>
</feature>
<dbReference type="Proteomes" id="UP001236404">
    <property type="component" value="Unassembled WGS sequence"/>
</dbReference>
<comment type="caution">
    <text evidence="2">The sequence shown here is derived from an EMBL/GenBank/DDBJ whole genome shotgun (WGS) entry which is preliminary data.</text>
</comment>
<organism evidence="2 3">
    <name type="scientific">Curtobacterium caseinilyticum</name>
    <dbReference type="NCBI Taxonomy" id="3055137"/>
    <lineage>
        <taxon>Bacteria</taxon>
        <taxon>Bacillati</taxon>
        <taxon>Actinomycetota</taxon>
        <taxon>Actinomycetes</taxon>
        <taxon>Micrococcales</taxon>
        <taxon>Microbacteriaceae</taxon>
        <taxon>Curtobacterium</taxon>
    </lineage>
</organism>
<dbReference type="Gene3D" id="2.60.40.2850">
    <property type="match status" value="1"/>
</dbReference>
<proteinExistence type="predicted"/>
<dbReference type="NCBIfam" id="TIGR01653">
    <property type="entry name" value="lactococcin_972"/>
    <property type="match status" value="1"/>
</dbReference>
<sequence length="131" mass="13480">MEHKGKQVLLGLALTIGLVGGTATVAVASPTEVLGHGPEAGGVVIPDSGAGTTGERRSSGQQRSDGGGGSFWQWGVSGGDVWSNYFREKRCHGATAVGKKTKRVTVVAGGRYAYAATPKKSSGNQAYYHNC</sequence>
<dbReference type="EMBL" id="JAUCMN010000006">
    <property type="protein sequence ID" value="MDM7892118.1"/>
    <property type="molecule type" value="Genomic_DNA"/>
</dbReference>
<evidence type="ECO:0000313" key="3">
    <source>
        <dbReference type="Proteomes" id="UP001236404"/>
    </source>
</evidence>
<reference evidence="2 3" key="1">
    <citation type="submission" date="2023-06" db="EMBL/GenBank/DDBJ databases">
        <authorList>
            <person name="Feng G."/>
            <person name="Li J."/>
            <person name="Zhu H."/>
        </authorList>
    </citation>
    <scope>NUCLEOTIDE SEQUENCE [LARGE SCALE GENOMIC DNA]</scope>
    <source>
        <strain evidence="2 3">RHCKG28</strain>
    </source>
</reference>
<dbReference type="Pfam" id="PF09683">
    <property type="entry name" value="Lactococcin_972"/>
    <property type="match status" value="1"/>
</dbReference>
<protein>
    <submittedName>
        <fullName evidence="2">Lactococcin 972 family bacteriocin</fullName>
    </submittedName>
</protein>